<dbReference type="NCBIfam" id="NF008528">
    <property type="entry name" value="PRK11463.1-2"/>
    <property type="match status" value="1"/>
</dbReference>
<feature type="transmembrane region" description="Helical" evidence="2">
    <location>
        <begin position="76"/>
        <end position="101"/>
    </location>
</feature>
<keyword evidence="2" id="KW-1133">Transmembrane helix</keyword>
<feature type="region of interest" description="Disordered" evidence="1">
    <location>
        <begin position="127"/>
        <end position="182"/>
    </location>
</feature>
<evidence type="ECO:0000256" key="2">
    <source>
        <dbReference type="SAM" id="Phobius"/>
    </source>
</evidence>
<proteinExistence type="predicted"/>
<keyword evidence="2" id="KW-0812">Transmembrane</keyword>
<evidence type="ECO:0000256" key="1">
    <source>
        <dbReference type="SAM" id="MobiDB-lite"/>
    </source>
</evidence>
<feature type="transmembrane region" description="Helical" evidence="2">
    <location>
        <begin position="30"/>
        <end position="55"/>
    </location>
</feature>
<keyword evidence="4" id="KW-1185">Reference proteome</keyword>
<organism evidence="3 4">
    <name type="scientific">Aquibaculum arenosum</name>
    <dbReference type="NCBI Taxonomy" id="3032591"/>
    <lineage>
        <taxon>Bacteria</taxon>
        <taxon>Pseudomonadati</taxon>
        <taxon>Pseudomonadota</taxon>
        <taxon>Alphaproteobacteria</taxon>
        <taxon>Rhodospirillales</taxon>
        <taxon>Rhodovibrionaceae</taxon>
        <taxon>Aquibaculum</taxon>
    </lineage>
</organism>
<name>A0ABT5YKQ6_9PROT</name>
<dbReference type="EMBL" id="JARHUD010000003">
    <property type="protein sequence ID" value="MDF2095518.1"/>
    <property type="molecule type" value="Genomic_DNA"/>
</dbReference>
<protein>
    <submittedName>
        <fullName evidence="3">FxsA family protein</fullName>
    </submittedName>
</protein>
<dbReference type="Proteomes" id="UP001215503">
    <property type="component" value="Unassembled WGS sequence"/>
</dbReference>
<sequence>MPLLILAILLAVPLIEVGLFIEVGDAIGLWPTLATAILTAVVGIWLVRLQGFAVVTQARQQLDRGEVPAREMFDGICLAIAGAMLLLPGFATDTLGVLLLLPPVRGWLFRRSRIRAEKMRMRTRVYRDGEEVHRSGPHGQPQRSDTIEGDWVQVDSQGELPANDQNGDRPPKGPRTPGHGSA</sequence>
<accession>A0ABT5YKQ6</accession>
<reference evidence="3 4" key="1">
    <citation type="submission" date="2023-03" db="EMBL/GenBank/DDBJ databases">
        <title>Fodinicurvata sp. CAU 1616 isolated from sea sendiment.</title>
        <authorList>
            <person name="Kim W."/>
        </authorList>
    </citation>
    <scope>NUCLEOTIDE SEQUENCE [LARGE SCALE GENOMIC DNA]</scope>
    <source>
        <strain evidence="3 4">CAU 1616</strain>
    </source>
</reference>
<evidence type="ECO:0000313" key="4">
    <source>
        <dbReference type="Proteomes" id="UP001215503"/>
    </source>
</evidence>
<keyword evidence="2" id="KW-0472">Membrane</keyword>
<dbReference type="RefSeq" id="WP_275821020.1">
    <property type="nucleotide sequence ID" value="NZ_JARHUD010000003.1"/>
</dbReference>
<gene>
    <name evidence="3" type="ORF">P2G67_05975</name>
</gene>
<evidence type="ECO:0000313" key="3">
    <source>
        <dbReference type="EMBL" id="MDF2095518.1"/>
    </source>
</evidence>
<dbReference type="InterPro" id="IPR007313">
    <property type="entry name" value="FxsA"/>
</dbReference>
<comment type="caution">
    <text evidence="3">The sequence shown here is derived from an EMBL/GenBank/DDBJ whole genome shotgun (WGS) entry which is preliminary data.</text>
</comment>
<dbReference type="PANTHER" id="PTHR35335:SF1">
    <property type="entry name" value="UPF0716 PROTEIN FXSA"/>
    <property type="match status" value="1"/>
</dbReference>
<dbReference type="PANTHER" id="PTHR35335">
    <property type="entry name" value="UPF0716 PROTEIN FXSA"/>
    <property type="match status" value="1"/>
</dbReference>
<dbReference type="Pfam" id="PF04186">
    <property type="entry name" value="FxsA"/>
    <property type="match status" value="1"/>
</dbReference>